<evidence type="ECO:0000313" key="2">
    <source>
        <dbReference type="Proteomes" id="UP001153269"/>
    </source>
</evidence>
<keyword evidence="2" id="KW-1185">Reference proteome</keyword>
<dbReference type="EMBL" id="CADEAL010001516">
    <property type="protein sequence ID" value="CAB1433082.1"/>
    <property type="molecule type" value="Genomic_DNA"/>
</dbReference>
<sequence length="141" mass="15560">MKTFILLIQKEFAILKPSHASFTPFAVRNITFTRAGFGGMWRIYRRVELRDSSVIMQTEALILSFMSKHLPVPQKPTKPICYWGCANAASVTKVNADMGQEREDDILTGTGNASASSAALGHKDTLKARSSENTICQSHPT</sequence>
<protein>
    <submittedName>
        <fullName evidence="1">Uncharacterized protein</fullName>
    </submittedName>
</protein>
<accession>A0A9N7YN03</accession>
<reference evidence="1" key="1">
    <citation type="submission" date="2020-03" db="EMBL/GenBank/DDBJ databases">
        <authorList>
            <person name="Weist P."/>
        </authorList>
    </citation>
    <scope>NUCLEOTIDE SEQUENCE</scope>
</reference>
<evidence type="ECO:0000313" key="1">
    <source>
        <dbReference type="EMBL" id="CAB1433082.1"/>
    </source>
</evidence>
<comment type="caution">
    <text evidence="1">The sequence shown here is derived from an EMBL/GenBank/DDBJ whole genome shotgun (WGS) entry which is preliminary data.</text>
</comment>
<name>A0A9N7YN03_PLEPL</name>
<dbReference type="Proteomes" id="UP001153269">
    <property type="component" value="Unassembled WGS sequence"/>
</dbReference>
<organism evidence="1 2">
    <name type="scientific">Pleuronectes platessa</name>
    <name type="common">European plaice</name>
    <dbReference type="NCBI Taxonomy" id="8262"/>
    <lineage>
        <taxon>Eukaryota</taxon>
        <taxon>Metazoa</taxon>
        <taxon>Chordata</taxon>
        <taxon>Craniata</taxon>
        <taxon>Vertebrata</taxon>
        <taxon>Euteleostomi</taxon>
        <taxon>Actinopterygii</taxon>
        <taxon>Neopterygii</taxon>
        <taxon>Teleostei</taxon>
        <taxon>Neoteleostei</taxon>
        <taxon>Acanthomorphata</taxon>
        <taxon>Carangaria</taxon>
        <taxon>Pleuronectiformes</taxon>
        <taxon>Pleuronectoidei</taxon>
        <taxon>Pleuronectidae</taxon>
        <taxon>Pleuronectes</taxon>
    </lineage>
</organism>
<gene>
    <name evidence="1" type="ORF">PLEPLA_LOCUS21170</name>
</gene>
<dbReference type="AlphaFoldDB" id="A0A9N7YN03"/>
<proteinExistence type="predicted"/>